<dbReference type="Pfam" id="PF15956">
    <property type="entry name" value="DUF4760"/>
    <property type="match status" value="1"/>
</dbReference>
<keyword evidence="1" id="KW-0472">Membrane</keyword>
<evidence type="ECO:0000313" key="2">
    <source>
        <dbReference type="EMBL" id="MFD2910360.1"/>
    </source>
</evidence>
<dbReference type="EMBL" id="JBHUPG010000001">
    <property type="protein sequence ID" value="MFD2910360.1"/>
    <property type="molecule type" value="Genomic_DNA"/>
</dbReference>
<feature type="transmembrane region" description="Helical" evidence="1">
    <location>
        <begin position="7"/>
        <end position="24"/>
    </location>
</feature>
<sequence>MQNKKIISYMLVSFSVLLSLIFFNEPILSFTGNIELSLLVGIAAIASGVSGILMSMASRRGAVFEAIREYYQQGDTSQMIAARQMIYEMEDRADKLAYLSHPAEWSKDQVKAASELCSFFHFWGMMVRKGYLPLWIFKSASGPSIVRLFHLLQHYIEERRRKNNQYYAVDFEFLTKQIEKKYRFSYTLEKRRKSRRKKKF</sequence>
<comment type="caution">
    <text evidence="2">The sequence shown here is derived from an EMBL/GenBank/DDBJ whole genome shotgun (WGS) entry which is preliminary data.</text>
</comment>
<feature type="transmembrane region" description="Helical" evidence="1">
    <location>
        <begin position="36"/>
        <end position="54"/>
    </location>
</feature>
<protein>
    <recommendedName>
        <fullName evidence="4">DUF4760 domain-containing protein</fullName>
    </recommendedName>
</protein>
<name>A0ABW5ZCY4_9BACL</name>
<gene>
    <name evidence="2" type="ORF">ACFS5P_00575</name>
</gene>
<proteinExistence type="predicted"/>
<accession>A0ABW5ZCY4</accession>
<keyword evidence="1" id="KW-1133">Transmembrane helix</keyword>
<keyword evidence="1" id="KW-0812">Transmembrane</keyword>
<organism evidence="2 3">
    <name type="scientific">Jeotgalibacillus terrae</name>
    <dbReference type="NCBI Taxonomy" id="587735"/>
    <lineage>
        <taxon>Bacteria</taxon>
        <taxon>Bacillati</taxon>
        <taxon>Bacillota</taxon>
        <taxon>Bacilli</taxon>
        <taxon>Bacillales</taxon>
        <taxon>Caryophanaceae</taxon>
        <taxon>Jeotgalibacillus</taxon>
    </lineage>
</organism>
<keyword evidence="3" id="KW-1185">Reference proteome</keyword>
<evidence type="ECO:0008006" key="4">
    <source>
        <dbReference type="Google" id="ProtNLM"/>
    </source>
</evidence>
<reference evidence="3" key="1">
    <citation type="journal article" date="2019" name="Int. J. Syst. Evol. Microbiol.">
        <title>The Global Catalogue of Microorganisms (GCM) 10K type strain sequencing project: providing services to taxonomists for standard genome sequencing and annotation.</title>
        <authorList>
            <consortium name="The Broad Institute Genomics Platform"/>
            <consortium name="The Broad Institute Genome Sequencing Center for Infectious Disease"/>
            <person name="Wu L."/>
            <person name="Ma J."/>
        </authorList>
    </citation>
    <scope>NUCLEOTIDE SEQUENCE [LARGE SCALE GENOMIC DNA]</scope>
    <source>
        <strain evidence="3">KCTC 13528</strain>
    </source>
</reference>
<dbReference type="RefSeq" id="WP_204728087.1">
    <property type="nucleotide sequence ID" value="NZ_JAFBDK010000002.1"/>
</dbReference>
<evidence type="ECO:0000313" key="3">
    <source>
        <dbReference type="Proteomes" id="UP001597561"/>
    </source>
</evidence>
<evidence type="ECO:0000256" key="1">
    <source>
        <dbReference type="SAM" id="Phobius"/>
    </source>
</evidence>
<dbReference type="InterPro" id="IPR031876">
    <property type="entry name" value="DUF4760"/>
</dbReference>
<dbReference type="Proteomes" id="UP001597561">
    <property type="component" value="Unassembled WGS sequence"/>
</dbReference>